<comment type="similarity">
    <text evidence="1">Belongs to the sulfatase family.</text>
</comment>
<feature type="domain" description="Sulfatase N-terminal" evidence="5">
    <location>
        <begin position="1"/>
        <end position="312"/>
    </location>
</feature>
<dbReference type="Gene3D" id="3.30.1120.10">
    <property type="match status" value="1"/>
</dbReference>
<dbReference type="InterPro" id="IPR024607">
    <property type="entry name" value="Sulfatase_CS"/>
</dbReference>
<accession>A0A069E6V7</accession>
<evidence type="ECO:0000256" key="3">
    <source>
        <dbReference type="ARBA" id="ARBA00022801"/>
    </source>
</evidence>
<evidence type="ECO:0000256" key="4">
    <source>
        <dbReference type="ARBA" id="ARBA00022837"/>
    </source>
</evidence>
<evidence type="ECO:0000259" key="5">
    <source>
        <dbReference type="Pfam" id="PF00884"/>
    </source>
</evidence>
<dbReference type="InterPro" id="IPR000917">
    <property type="entry name" value="Sulfatase_N"/>
</dbReference>
<keyword evidence="3" id="KW-0378">Hydrolase</keyword>
<evidence type="ECO:0000313" key="7">
    <source>
        <dbReference type="Proteomes" id="UP000027446"/>
    </source>
</evidence>
<dbReference type="PROSITE" id="PS00149">
    <property type="entry name" value="SULFATASE_2"/>
    <property type="match status" value="1"/>
</dbReference>
<proteinExistence type="inferred from homology"/>
<dbReference type="SUPFAM" id="SSF53649">
    <property type="entry name" value="Alkaline phosphatase-like"/>
    <property type="match status" value="1"/>
</dbReference>
<dbReference type="Gene3D" id="3.40.720.10">
    <property type="entry name" value="Alkaline Phosphatase, subunit A"/>
    <property type="match status" value="1"/>
</dbReference>
<dbReference type="PANTHER" id="PTHR42693:SF53">
    <property type="entry name" value="ENDO-4-O-SULFATASE"/>
    <property type="match status" value="1"/>
</dbReference>
<dbReference type="Proteomes" id="UP000027446">
    <property type="component" value="Unassembled WGS sequence"/>
</dbReference>
<keyword evidence="4" id="KW-0106">Calcium</keyword>
<dbReference type="EMBL" id="ARYH01000001">
    <property type="protein sequence ID" value="KCZ86030.1"/>
    <property type="molecule type" value="Genomic_DNA"/>
</dbReference>
<sequence length="427" mass="47614">MADDLGYADLSCFGRRDYETPHIDSLARDGVKLTQAYANSPVCSATRTALITGRYQYRFPIGLEEPLVNRDVGLEPEVETLPRVLQRAGYSTALVGKWHLGALPDYGPLKSGYDQFWGFRSGSVDYFSHNTIGGHDLWDGTQEVHETGYLTQMLGDRAVDVIEDASKSHQPFFLSLHFSAPHWPWEGPNDLDESKRIQSSGLPIWIVHLDGGSIAVYAEMMKAMDRQVGRILDTLDRLNISDNTIVVFTSDNGGERFSDTWPFTGRKTELLEGGIRVPTIVRWPAELPAGAESEQVCMSMDWLPTLVAAAGAPMTPGLESDGMDLLPSLRGGKPQERTLFWRYRNLSQRACRSGNLKYLKILENEFLFDVVEDPLERANLKDRQPDAFETLKADYAAWEATMLPEDPEAFTHGANGADFADRFGVGD</sequence>
<gene>
    <name evidence="6" type="ORF">HAD_10095</name>
</gene>
<dbReference type="InterPro" id="IPR017850">
    <property type="entry name" value="Alkaline_phosphatase_core_sf"/>
</dbReference>
<dbReference type="Pfam" id="PF00884">
    <property type="entry name" value="Sulfatase"/>
    <property type="match status" value="1"/>
</dbReference>
<dbReference type="InterPro" id="IPR050738">
    <property type="entry name" value="Sulfatase"/>
</dbReference>
<comment type="caution">
    <text evidence="6">The sequence shown here is derived from an EMBL/GenBank/DDBJ whole genome shotgun (WGS) entry which is preliminary data.</text>
</comment>
<keyword evidence="7" id="KW-1185">Reference proteome</keyword>
<dbReference type="PATRIC" id="fig|1280949.3.peg.2066"/>
<evidence type="ECO:0000256" key="1">
    <source>
        <dbReference type="ARBA" id="ARBA00008779"/>
    </source>
</evidence>
<organism evidence="6 7">
    <name type="scientific">Hyphomonas adhaerens MHS-3</name>
    <dbReference type="NCBI Taxonomy" id="1280949"/>
    <lineage>
        <taxon>Bacteria</taxon>
        <taxon>Pseudomonadati</taxon>
        <taxon>Pseudomonadota</taxon>
        <taxon>Alphaproteobacteria</taxon>
        <taxon>Hyphomonadales</taxon>
        <taxon>Hyphomonadaceae</taxon>
        <taxon>Hyphomonas</taxon>
    </lineage>
</organism>
<dbReference type="PANTHER" id="PTHR42693">
    <property type="entry name" value="ARYLSULFATASE FAMILY MEMBER"/>
    <property type="match status" value="1"/>
</dbReference>
<keyword evidence="2" id="KW-0479">Metal-binding</keyword>
<evidence type="ECO:0000256" key="2">
    <source>
        <dbReference type="ARBA" id="ARBA00022723"/>
    </source>
</evidence>
<evidence type="ECO:0000313" key="6">
    <source>
        <dbReference type="EMBL" id="KCZ86030.1"/>
    </source>
</evidence>
<dbReference type="STRING" id="1280949.HAD_10095"/>
<dbReference type="GO" id="GO:0046872">
    <property type="term" value="F:metal ion binding"/>
    <property type="evidence" value="ECO:0007669"/>
    <property type="project" value="UniProtKB-KW"/>
</dbReference>
<dbReference type="AlphaFoldDB" id="A0A069E6V7"/>
<dbReference type="eggNOG" id="COG3119">
    <property type="taxonomic scope" value="Bacteria"/>
</dbReference>
<protein>
    <submittedName>
        <fullName evidence="6">N-acetylgalactosamine-6-sulfatase</fullName>
    </submittedName>
</protein>
<dbReference type="GO" id="GO:0004065">
    <property type="term" value="F:arylsulfatase activity"/>
    <property type="evidence" value="ECO:0007669"/>
    <property type="project" value="TreeGrafter"/>
</dbReference>
<name>A0A069E6V7_9PROT</name>
<reference evidence="6 7" key="1">
    <citation type="journal article" date="2014" name="Antonie Van Leeuwenhoek">
        <title>Hyphomonas beringensis sp. nov. and Hyphomonas chukchiensis sp. nov., isolated from surface seawater of the Bering Sea and Chukchi Sea.</title>
        <authorList>
            <person name="Li C."/>
            <person name="Lai Q."/>
            <person name="Li G."/>
            <person name="Dong C."/>
            <person name="Wang J."/>
            <person name="Liao Y."/>
            <person name="Shao Z."/>
        </authorList>
    </citation>
    <scope>NUCLEOTIDE SEQUENCE [LARGE SCALE GENOMIC DNA]</scope>
    <source>
        <strain evidence="6 7">MHS-3</strain>
    </source>
</reference>